<comment type="similarity">
    <text evidence="1">Belongs to the IMPACT family.</text>
</comment>
<dbReference type="InterPro" id="IPR015796">
    <property type="entry name" value="Impact_YigZ-like"/>
</dbReference>
<dbReference type="SUPFAM" id="SSF54211">
    <property type="entry name" value="Ribosomal protein S5 domain 2-like"/>
    <property type="match status" value="1"/>
</dbReference>
<dbReference type="AlphaFoldDB" id="A0A8J2UA13"/>
<dbReference type="PANTHER" id="PTHR16301:SF20">
    <property type="entry name" value="IMPACT FAMILY MEMBER YIGZ"/>
    <property type="match status" value="1"/>
</dbReference>
<dbReference type="GO" id="GO:0043168">
    <property type="term" value="F:anion binding"/>
    <property type="evidence" value="ECO:0007669"/>
    <property type="project" value="UniProtKB-ARBA"/>
</dbReference>
<dbReference type="OrthoDB" id="9813771at2"/>
<dbReference type="Gene3D" id="3.30.230.30">
    <property type="entry name" value="Impact, N-terminal domain"/>
    <property type="match status" value="1"/>
</dbReference>
<dbReference type="InterPro" id="IPR001498">
    <property type="entry name" value="Impact_N"/>
</dbReference>
<evidence type="ECO:0000256" key="1">
    <source>
        <dbReference type="ARBA" id="ARBA00007665"/>
    </source>
</evidence>
<evidence type="ECO:0000313" key="5">
    <source>
        <dbReference type="Proteomes" id="UP000619743"/>
    </source>
</evidence>
<dbReference type="InterPro" id="IPR035647">
    <property type="entry name" value="EFG_III/V"/>
</dbReference>
<keyword evidence="5" id="KW-1185">Reference proteome</keyword>
<dbReference type="InterPro" id="IPR015269">
    <property type="entry name" value="UPF0029_Impact_C"/>
</dbReference>
<reference evidence="5" key="1">
    <citation type="journal article" date="2019" name="Int. J. Syst. Evol. Microbiol.">
        <title>The Global Catalogue of Microorganisms (GCM) 10K type strain sequencing project: providing services to taxonomists for standard genome sequencing and annotation.</title>
        <authorList>
            <consortium name="The Broad Institute Genomics Platform"/>
            <consortium name="The Broad Institute Genome Sequencing Center for Infectious Disease"/>
            <person name="Wu L."/>
            <person name="Ma J."/>
        </authorList>
    </citation>
    <scope>NUCLEOTIDE SEQUENCE [LARGE SCALE GENOMIC DNA]</scope>
    <source>
        <strain evidence="5">CGMCC 1.10130</strain>
    </source>
</reference>
<proteinExistence type="inferred from homology"/>
<dbReference type="EMBL" id="BMDX01000028">
    <property type="protein sequence ID" value="GGA89511.1"/>
    <property type="molecule type" value="Genomic_DNA"/>
</dbReference>
<dbReference type="Pfam" id="PF09186">
    <property type="entry name" value="DUF1949"/>
    <property type="match status" value="1"/>
</dbReference>
<gene>
    <name evidence="4" type="primary">yigZ</name>
    <name evidence="4" type="ORF">GCM10011369_34610</name>
</gene>
<dbReference type="RefSeq" id="WP_158100661.1">
    <property type="nucleotide sequence ID" value="NZ_BMDX01000028.1"/>
</dbReference>
<dbReference type="Pfam" id="PF01205">
    <property type="entry name" value="Impact_N"/>
    <property type="match status" value="1"/>
</dbReference>
<protein>
    <submittedName>
        <fullName evidence="4">YigZ family protein</fullName>
    </submittedName>
</protein>
<dbReference type="Gene3D" id="3.30.70.240">
    <property type="match status" value="1"/>
</dbReference>
<dbReference type="InterPro" id="IPR023582">
    <property type="entry name" value="Impact"/>
</dbReference>
<dbReference type="PANTHER" id="PTHR16301">
    <property type="entry name" value="IMPACT-RELATED"/>
    <property type="match status" value="1"/>
</dbReference>
<comment type="caution">
    <text evidence="4">The sequence shown here is derived from an EMBL/GenBank/DDBJ whole genome shotgun (WGS) entry which is preliminary data.</text>
</comment>
<feature type="domain" description="Impact N-terminal" evidence="2">
    <location>
        <begin position="20"/>
        <end position="126"/>
    </location>
</feature>
<dbReference type="GO" id="GO:0006446">
    <property type="term" value="P:regulation of translational initiation"/>
    <property type="evidence" value="ECO:0007669"/>
    <property type="project" value="TreeGrafter"/>
</dbReference>
<dbReference type="InterPro" id="IPR036956">
    <property type="entry name" value="Impact_N_sf"/>
</dbReference>
<dbReference type="GO" id="GO:0032561">
    <property type="term" value="F:guanyl ribonucleotide binding"/>
    <property type="evidence" value="ECO:0007669"/>
    <property type="project" value="UniProtKB-ARBA"/>
</dbReference>
<dbReference type="NCBIfam" id="TIGR00257">
    <property type="entry name" value="IMPACT_YIGZ"/>
    <property type="match status" value="1"/>
</dbReference>
<evidence type="ECO:0000259" key="2">
    <source>
        <dbReference type="Pfam" id="PF01205"/>
    </source>
</evidence>
<dbReference type="GO" id="GO:0017111">
    <property type="term" value="F:ribonucleoside triphosphate phosphatase activity"/>
    <property type="evidence" value="ECO:0007669"/>
    <property type="project" value="UniProtKB-ARBA"/>
</dbReference>
<dbReference type="GO" id="GO:0005737">
    <property type="term" value="C:cytoplasm"/>
    <property type="evidence" value="ECO:0007669"/>
    <property type="project" value="TreeGrafter"/>
</dbReference>
<dbReference type="SUPFAM" id="SSF54980">
    <property type="entry name" value="EF-G C-terminal domain-like"/>
    <property type="match status" value="1"/>
</dbReference>
<evidence type="ECO:0000313" key="4">
    <source>
        <dbReference type="EMBL" id="GGA89511.1"/>
    </source>
</evidence>
<organism evidence="4 5">
    <name type="scientific">Neiella marina</name>
    <dbReference type="NCBI Taxonomy" id="508461"/>
    <lineage>
        <taxon>Bacteria</taxon>
        <taxon>Pseudomonadati</taxon>
        <taxon>Pseudomonadota</taxon>
        <taxon>Gammaproteobacteria</taxon>
        <taxon>Alteromonadales</taxon>
        <taxon>Echinimonadaceae</taxon>
        <taxon>Neiella</taxon>
    </lineage>
</organism>
<dbReference type="InterPro" id="IPR020568">
    <property type="entry name" value="Ribosomal_Su5_D2-typ_SF"/>
</dbReference>
<evidence type="ECO:0000259" key="3">
    <source>
        <dbReference type="Pfam" id="PF09186"/>
    </source>
</evidence>
<feature type="domain" description="UPF0029" evidence="3">
    <location>
        <begin position="143"/>
        <end position="197"/>
    </location>
</feature>
<sequence>MTQQTYWRPTAPAEAEIEIKNSRFIAYLEPVANAQQADLAKARIRQLHPNARHHCWAQIVSTPDDVHGAGSSDDGEPGGTAGRPMLAVLTGKPAGYLMVMVVRYFGGVKLGTGGLVRAYSGAVRAVFDVTDWQQCLPMQLLQLTMSYSQHQSVLHLLGQHSGEVLDSDFSELVVLQVQLPQDRAANFIDQLEELGAGSIELKKLD</sequence>
<dbReference type="Proteomes" id="UP000619743">
    <property type="component" value="Unassembled WGS sequence"/>
</dbReference>
<name>A0A8J2UA13_9GAMM</name>
<accession>A0A8J2UA13</accession>